<reference evidence="3 5" key="1">
    <citation type="submission" date="2013-02" db="EMBL/GenBank/DDBJ databases">
        <title>The Genome Sequence of Enterococcus gilvus ATCC BAA-350.</title>
        <authorList>
            <consortium name="The Broad Institute Genome Sequencing Platform"/>
            <consortium name="The Broad Institute Genome Sequencing Center for Infectious Disease"/>
            <person name="Earl A.M."/>
            <person name="Gilmore M.S."/>
            <person name="Lebreton F."/>
            <person name="Walker B."/>
            <person name="Young S.K."/>
            <person name="Zeng Q."/>
            <person name="Gargeya S."/>
            <person name="Fitzgerald M."/>
            <person name="Haas B."/>
            <person name="Abouelleil A."/>
            <person name="Alvarado L."/>
            <person name="Arachchi H.M."/>
            <person name="Berlin A.M."/>
            <person name="Chapman S.B."/>
            <person name="Dewar J."/>
            <person name="Goldberg J."/>
            <person name="Griggs A."/>
            <person name="Gujja S."/>
            <person name="Hansen M."/>
            <person name="Howarth C."/>
            <person name="Imamovic A."/>
            <person name="Larimer J."/>
            <person name="McCowan C."/>
            <person name="Murphy C."/>
            <person name="Neiman D."/>
            <person name="Pearson M."/>
            <person name="Priest M."/>
            <person name="Roberts A."/>
            <person name="Saif S."/>
            <person name="Shea T."/>
            <person name="Sisk P."/>
            <person name="Sykes S."/>
            <person name="Wortman J."/>
            <person name="Nusbaum C."/>
            <person name="Birren B."/>
        </authorList>
    </citation>
    <scope>NUCLEOTIDE SEQUENCE [LARGE SCALE GENOMIC DNA]</scope>
    <source>
        <strain evidence="3 5">ATCC BAA-350</strain>
    </source>
</reference>
<dbReference type="EMBL" id="ASWH01000002">
    <property type="protein sequence ID" value="EOW78991.1"/>
    <property type="molecule type" value="Genomic_DNA"/>
</dbReference>
<feature type="region of interest" description="Disordered" evidence="1">
    <location>
        <begin position="239"/>
        <end position="259"/>
    </location>
</feature>
<proteinExistence type="predicted"/>
<evidence type="ECO:0000256" key="2">
    <source>
        <dbReference type="SAM" id="Phobius"/>
    </source>
</evidence>
<evidence type="ECO:0000313" key="6">
    <source>
        <dbReference type="Proteomes" id="UP000014160"/>
    </source>
</evidence>
<dbReference type="OrthoDB" id="2194975at2"/>
<dbReference type="RefSeq" id="WP_010778770.1">
    <property type="nucleotide sequence ID" value="NZ_ASWH01000002.1"/>
</dbReference>
<evidence type="ECO:0000256" key="1">
    <source>
        <dbReference type="SAM" id="MobiDB-lite"/>
    </source>
</evidence>
<dbReference type="Proteomes" id="UP000013750">
    <property type="component" value="Unassembled WGS sequence"/>
</dbReference>
<dbReference type="EMBL" id="AJDQ01000003">
    <property type="protein sequence ID" value="EOI58247.1"/>
    <property type="molecule type" value="Genomic_DNA"/>
</dbReference>
<gene>
    <name evidence="4" type="ORF">I592_03129</name>
    <name evidence="3" type="ORF">UKC_00319</name>
</gene>
<organism evidence="3 5">
    <name type="scientific">Enterococcus gilvus ATCC BAA-350</name>
    <dbReference type="NCBI Taxonomy" id="1158614"/>
    <lineage>
        <taxon>Bacteria</taxon>
        <taxon>Bacillati</taxon>
        <taxon>Bacillota</taxon>
        <taxon>Bacilli</taxon>
        <taxon>Lactobacillales</taxon>
        <taxon>Enterococcaceae</taxon>
        <taxon>Enterococcus</taxon>
    </lineage>
</organism>
<keyword evidence="2" id="KW-0812">Transmembrane</keyword>
<dbReference type="PATRIC" id="fig|1158614.3.peg.312"/>
<dbReference type="eggNOG" id="ENOG503034G">
    <property type="taxonomic scope" value="Bacteria"/>
</dbReference>
<evidence type="ECO:0000313" key="5">
    <source>
        <dbReference type="Proteomes" id="UP000013750"/>
    </source>
</evidence>
<dbReference type="HOGENOM" id="CLU_093422_0_0_9"/>
<evidence type="ECO:0000313" key="3">
    <source>
        <dbReference type="EMBL" id="EOI58247.1"/>
    </source>
</evidence>
<comment type="caution">
    <text evidence="3">The sequence shown here is derived from an EMBL/GenBank/DDBJ whole genome shotgun (WGS) entry which is preliminary data.</text>
</comment>
<evidence type="ECO:0008006" key="7">
    <source>
        <dbReference type="Google" id="ProtNLM"/>
    </source>
</evidence>
<dbReference type="Proteomes" id="UP000014160">
    <property type="component" value="Unassembled WGS sequence"/>
</dbReference>
<reference evidence="4 6" key="2">
    <citation type="submission" date="2013-03" db="EMBL/GenBank/DDBJ databases">
        <title>The Genome Sequence of Enterococcus gilvus ATCC BAA-350 (PacBio/Illumina hybrid assembly).</title>
        <authorList>
            <consortium name="The Broad Institute Genomics Platform"/>
            <consortium name="The Broad Institute Genome Sequencing Center for Infectious Disease"/>
            <person name="Earl A."/>
            <person name="Russ C."/>
            <person name="Gilmore M."/>
            <person name="Surin D."/>
            <person name="Walker B."/>
            <person name="Young S."/>
            <person name="Zeng Q."/>
            <person name="Gargeya S."/>
            <person name="Fitzgerald M."/>
            <person name="Haas B."/>
            <person name="Abouelleil A."/>
            <person name="Allen A.W."/>
            <person name="Alvarado L."/>
            <person name="Arachchi H.M."/>
            <person name="Berlin A.M."/>
            <person name="Chapman S.B."/>
            <person name="Gainer-Dewar J."/>
            <person name="Goldberg J."/>
            <person name="Griggs A."/>
            <person name="Gujja S."/>
            <person name="Hansen M."/>
            <person name="Howarth C."/>
            <person name="Imamovic A."/>
            <person name="Ireland A."/>
            <person name="Larimer J."/>
            <person name="McCowan C."/>
            <person name="Murphy C."/>
            <person name="Pearson M."/>
            <person name="Poon T.W."/>
            <person name="Priest M."/>
            <person name="Roberts A."/>
            <person name="Saif S."/>
            <person name="Shea T."/>
            <person name="Sisk P."/>
            <person name="Sykes S."/>
            <person name="Wortman J."/>
            <person name="Nusbaum C."/>
            <person name="Birren B."/>
        </authorList>
    </citation>
    <scope>NUCLEOTIDE SEQUENCE [LARGE SCALE GENOMIC DNA]</scope>
    <source>
        <strain evidence="4 6">ATCC BAA-350</strain>
    </source>
</reference>
<name>R2Y777_9ENTE</name>
<feature type="transmembrane region" description="Helical" evidence="2">
    <location>
        <begin position="60"/>
        <end position="82"/>
    </location>
</feature>
<protein>
    <recommendedName>
        <fullName evidence="7">Fimbrial assembly protein</fullName>
    </recommendedName>
</protein>
<keyword evidence="2" id="KW-0472">Membrane</keyword>
<dbReference type="AlphaFoldDB" id="R2Y777"/>
<accession>R2Y777</accession>
<feature type="transmembrane region" description="Helical" evidence="2">
    <location>
        <begin position="6"/>
        <end position="25"/>
    </location>
</feature>
<sequence length="259" mass="29141">MIILEIVTILFVVTTIGLMGFRVFINYKLALIRKEPNQSTTFLKKVDYISKIEQRRHINYLLVACLALAICLLILVGTTISLQANLNHTKQHEAQMNDQITLLEQQQEQLVKNVPLKNYPEQGVGLNVYNWKKLFSSEERNSDLQAKIESDISQKVVQYFGLSTVVISLDVPSKTLSINLIGKTDNAASKETIKENVAAFVKEASDVPGLSQIHVQLTTAVGKTKKVVYNADYSREKDTNDFKKINDREQDVEKKGGKG</sequence>
<keyword evidence="6" id="KW-1185">Reference proteome</keyword>
<evidence type="ECO:0000313" key="4">
    <source>
        <dbReference type="EMBL" id="EOW78991.1"/>
    </source>
</evidence>
<keyword evidence="2" id="KW-1133">Transmembrane helix</keyword>